<name>A0A565BJI4_9BRAS</name>
<sequence length="53" mass="6047">MADFRPRLITLDGRNDEWKDIDGSEFPLRPALDPDTDHEYSVGQTTVKAFHDG</sequence>
<dbReference type="PANTHER" id="PTHR36044:SF1">
    <property type="entry name" value="HEME BINDING PROTEIN"/>
    <property type="match status" value="1"/>
</dbReference>
<reference evidence="1" key="1">
    <citation type="submission" date="2019-07" db="EMBL/GenBank/DDBJ databases">
        <authorList>
            <person name="Dittberner H."/>
        </authorList>
    </citation>
    <scope>NUCLEOTIDE SEQUENCE [LARGE SCALE GENOMIC DNA]</scope>
</reference>
<evidence type="ECO:0000313" key="2">
    <source>
        <dbReference type="Proteomes" id="UP000489600"/>
    </source>
</evidence>
<keyword evidence="2" id="KW-1185">Reference proteome</keyword>
<gene>
    <name evidence="1" type="ORF">ANE_LOCUS12209</name>
</gene>
<evidence type="ECO:0000313" key="1">
    <source>
        <dbReference type="EMBL" id="VVB01765.1"/>
    </source>
</evidence>
<comment type="caution">
    <text evidence="1">The sequence shown here is derived from an EMBL/GenBank/DDBJ whole genome shotgun (WGS) entry which is preliminary data.</text>
</comment>
<dbReference type="Proteomes" id="UP000489600">
    <property type="component" value="Unassembled WGS sequence"/>
</dbReference>
<dbReference type="PANTHER" id="PTHR36044">
    <property type="entry name" value="HEME BINDING PROTEIN"/>
    <property type="match status" value="1"/>
</dbReference>
<dbReference type="AlphaFoldDB" id="A0A565BJI4"/>
<dbReference type="EMBL" id="CABITT030000004">
    <property type="protein sequence ID" value="VVB01765.1"/>
    <property type="molecule type" value="Genomic_DNA"/>
</dbReference>
<accession>A0A565BJI4</accession>
<proteinExistence type="predicted"/>
<organism evidence="1 2">
    <name type="scientific">Arabis nemorensis</name>
    <dbReference type="NCBI Taxonomy" id="586526"/>
    <lineage>
        <taxon>Eukaryota</taxon>
        <taxon>Viridiplantae</taxon>
        <taxon>Streptophyta</taxon>
        <taxon>Embryophyta</taxon>
        <taxon>Tracheophyta</taxon>
        <taxon>Spermatophyta</taxon>
        <taxon>Magnoliopsida</taxon>
        <taxon>eudicotyledons</taxon>
        <taxon>Gunneridae</taxon>
        <taxon>Pentapetalae</taxon>
        <taxon>rosids</taxon>
        <taxon>malvids</taxon>
        <taxon>Brassicales</taxon>
        <taxon>Brassicaceae</taxon>
        <taxon>Arabideae</taxon>
        <taxon>Arabis</taxon>
    </lineage>
</organism>
<dbReference type="OrthoDB" id="2012588at2759"/>
<protein>
    <submittedName>
        <fullName evidence="1">Uncharacterized protein</fullName>
    </submittedName>
</protein>